<dbReference type="EMBL" id="JYLK01000003">
    <property type="protein sequence ID" value="KRP61935.1"/>
    <property type="molecule type" value="Genomic_DNA"/>
</dbReference>
<gene>
    <name evidence="1" type="ORF">TU79_07025</name>
</gene>
<dbReference type="PATRIC" id="fig|200450.4.peg.3399"/>
<evidence type="ECO:0000313" key="1">
    <source>
        <dbReference type="EMBL" id="KRP61935.1"/>
    </source>
</evidence>
<accession>A0A0R2ZMA3</accession>
<dbReference type="AlphaFoldDB" id="A0A0R2ZMA3"/>
<sequence length="62" mass="6937">MVALRGCANALFYGDFDGLDMPLQPVRDDVIEAIARLFLWVLLRIDRNKIAPPSPVGKELLL</sequence>
<proteinExistence type="predicted"/>
<comment type="caution">
    <text evidence="1">The sequence shown here is derived from an EMBL/GenBank/DDBJ whole genome shotgun (WGS) entry which is preliminary data.</text>
</comment>
<organism evidence="1 2">
    <name type="scientific">Pseudomonas trivialis</name>
    <dbReference type="NCBI Taxonomy" id="200450"/>
    <lineage>
        <taxon>Bacteria</taxon>
        <taxon>Pseudomonadati</taxon>
        <taxon>Pseudomonadota</taxon>
        <taxon>Gammaproteobacteria</taxon>
        <taxon>Pseudomonadales</taxon>
        <taxon>Pseudomonadaceae</taxon>
        <taxon>Pseudomonas</taxon>
    </lineage>
</organism>
<reference evidence="1 2" key="1">
    <citation type="submission" date="2015-02" db="EMBL/GenBank/DDBJ databases">
        <title>Two Pseudomonas sp. nov. isolated from raw milk.</title>
        <authorList>
            <person name="Wenning M."/>
            <person name="von Neubeck M."/>
            <person name="Huptas C."/>
            <person name="Scherer S."/>
        </authorList>
    </citation>
    <scope>NUCLEOTIDE SEQUENCE [LARGE SCALE GENOMIC DNA]</scope>
    <source>
        <strain evidence="1 2">DSM 14937</strain>
    </source>
</reference>
<protein>
    <submittedName>
        <fullName evidence="1">Uncharacterized protein</fullName>
    </submittedName>
</protein>
<name>A0A0R2ZMA3_9PSED</name>
<dbReference type="Proteomes" id="UP000052019">
    <property type="component" value="Unassembled WGS sequence"/>
</dbReference>
<evidence type="ECO:0000313" key="2">
    <source>
        <dbReference type="Proteomes" id="UP000052019"/>
    </source>
</evidence>